<reference evidence="16" key="2">
    <citation type="submission" date="2020-04" db="EMBL/GenBank/DDBJ databases">
        <authorList>
            <person name="Santos R.A.C."/>
            <person name="Steenwyk J.L."/>
            <person name="Rivero-Menendez O."/>
            <person name="Mead M.E."/>
            <person name="Silva L.P."/>
            <person name="Bastos R.W."/>
            <person name="Alastruey-Izquierdo A."/>
            <person name="Goldman G.H."/>
            <person name="Rokas A."/>
        </authorList>
    </citation>
    <scope>NUCLEOTIDE SEQUENCE</scope>
    <source>
        <strain evidence="16">CNM-CM6805</strain>
    </source>
</reference>
<proteinExistence type="inferred from homology"/>
<evidence type="ECO:0000256" key="6">
    <source>
        <dbReference type="ARBA" id="ARBA00023004"/>
    </source>
</evidence>
<dbReference type="EC" id="1.11.1.-" evidence="13"/>
<feature type="site" description="Transition state stabilizer" evidence="11">
    <location>
        <position position="366"/>
    </location>
</feature>
<dbReference type="GO" id="GO:0004601">
    <property type="term" value="F:peroxidase activity"/>
    <property type="evidence" value="ECO:0007669"/>
    <property type="project" value="UniProtKB-KW"/>
</dbReference>
<evidence type="ECO:0000259" key="15">
    <source>
        <dbReference type="PROSITE" id="PS50873"/>
    </source>
</evidence>
<name>A0A8H4H2P6_9EURO</name>
<evidence type="ECO:0000256" key="2">
    <source>
        <dbReference type="ARBA" id="ARBA00022559"/>
    </source>
</evidence>
<sequence>MLPIKLFPLFSAIGCLARPLISFGEIHSPFTPTIRRVSQFPLGTWVENIAVRPNGHLLVTLTSAAEIYEIDPFSVTSTNHTRPAFSFDGYSNITGITEMETDIFVACVDSRYIWKLDFSIGNTPQASLVTMIPDAQLLNGVATLNSAKGIVVIADSSAGCIWRVDINTGEYEVILKDATMHPEPILGLKLGINGLKVLGNTIYYTNTPKKLFCRVQVDPISARATGPIEVISDTIEADDFAITSSGVAYLATIYQNAITKVSPGRGEIVTVSLNSSSIHNPTSAAFGRTMVDANVLYISSGGGSATSINGSFAEGGAVTYTPPGELGSTRCAADSCCVWEYIQRDLVSLFRTPNGTCSRLARSAVRLGFHDAGSWSRASTFGGADGSLLLSSEEISRPENNGLQEVRSKALEILDNYSPYGVGAADLVQFMHNVATVVCPLGPRILTLIGRNDSQQANPLGLVPGENATDGQYLIELFRNKTFNPRDLAALVGAHTVGQQYFADPSRAGQSLDSSPGVWDVRFYRDFSLSNPSQGVFRLPSDEALSRTDGTSSRFEAFTDQTFGQTVWNAEYATAYVRLSLLGVNNINQLTDCTMVLPNAITTFSVPSSTSPPTPSKAAILVDRRNTAILLIFWTCFIVTLYLAARNWLE</sequence>
<dbReference type="InterPro" id="IPR019794">
    <property type="entry name" value="Peroxidases_AS"/>
</dbReference>
<dbReference type="SUPFAM" id="SSF48113">
    <property type="entry name" value="Heme-dependent peroxidases"/>
    <property type="match status" value="1"/>
</dbReference>
<feature type="binding site" description="axial binding residue" evidence="10">
    <location>
        <position position="495"/>
    </location>
    <ligand>
        <name>heme b</name>
        <dbReference type="ChEBI" id="CHEBI:60344"/>
    </ligand>
    <ligandPart>
        <name>Fe</name>
        <dbReference type="ChEBI" id="CHEBI:18248"/>
    </ligandPart>
</feature>
<feature type="binding site" evidence="10">
    <location>
        <position position="385"/>
    </location>
    <ligand>
        <name>Ca(2+)</name>
        <dbReference type="ChEBI" id="CHEBI:29108"/>
        <label>1</label>
    </ligand>
</feature>
<evidence type="ECO:0000256" key="3">
    <source>
        <dbReference type="ARBA" id="ARBA00022617"/>
    </source>
</evidence>
<dbReference type="PANTHER" id="PTHR42060">
    <property type="entry name" value="NHL REPEAT-CONTAINING PROTEIN-RELATED"/>
    <property type="match status" value="1"/>
</dbReference>
<dbReference type="Gene3D" id="1.10.420.10">
    <property type="entry name" value="Peroxidase, domain 2"/>
    <property type="match status" value="1"/>
</dbReference>
<feature type="binding site" evidence="10">
    <location>
        <position position="371"/>
    </location>
    <ligand>
        <name>Ca(2+)</name>
        <dbReference type="ChEBI" id="CHEBI:29108"/>
        <label>1</label>
    </ligand>
</feature>
<keyword evidence="4 10" id="KW-0479">Metal-binding</keyword>
<dbReference type="GO" id="GO:0020037">
    <property type="term" value="F:heme binding"/>
    <property type="evidence" value="ECO:0007669"/>
    <property type="project" value="UniProtKB-UniRule"/>
</dbReference>
<evidence type="ECO:0000256" key="5">
    <source>
        <dbReference type="ARBA" id="ARBA00023002"/>
    </source>
</evidence>
<feature type="active site" description="Proton acceptor" evidence="9">
    <location>
        <position position="370"/>
    </location>
</feature>
<evidence type="ECO:0000256" key="14">
    <source>
        <dbReference type="SAM" id="Phobius"/>
    </source>
</evidence>
<feature type="binding site" evidence="10">
    <location>
        <position position="383"/>
    </location>
    <ligand>
        <name>Ca(2+)</name>
        <dbReference type="ChEBI" id="CHEBI:29108"/>
        <label>1</label>
    </ligand>
</feature>
<keyword evidence="8" id="KW-0325">Glycoprotein</keyword>
<feature type="binding site" evidence="10">
    <location>
        <position position="387"/>
    </location>
    <ligand>
        <name>Ca(2+)</name>
        <dbReference type="ChEBI" id="CHEBI:29108"/>
        <label>1</label>
    </ligand>
</feature>
<feature type="signal peptide" evidence="13">
    <location>
        <begin position="1"/>
        <end position="17"/>
    </location>
</feature>
<feature type="binding site" evidence="10">
    <location>
        <position position="496"/>
    </location>
    <ligand>
        <name>Ca(2+)</name>
        <dbReference type="ChEBI" id="CHEBI:29108"/>
        <label>2</label>
    </ligand>
</feature>
<evidence type="ECO:0000256" key="4">
    <source>
        <dbReference type="ARBA" id="ARBA00022723"/>
    </source>
</evidence>
<keyword evidence="5 13" id="KW-0560">Oxidoreductase</keyword>
<feature type="binding site" evidence="10">
    <location>
        <position position="520"/>
    </location>
    <ligand>
        <name>Ca(2+)</name>
        <dbReference type="ChEBI" id="CHEBI:29108"/>
        <label>2</label>
    </ligand>
</feature>
<feature type="chain" id="PRO_5034724915" description="Peroxidase" evidence="13">
    <location>
        <begin position="18"/>
        <end position="650"/>
    </location>
</feature>
<dbReference type="PRINTS" id="PR00458">
    <property type="entry name" value="PEROXIDASE"/>
</dbReference>
<keyword evidence="6 10" id="KW-0408">Iron</keyword>
<keyword evidence="14" id="KW-0472">Membrane</keyword>
<evidence type="ECO:0000256" key="7">
    <source>
        <dbReference type="ARBA" id="ARBA00023157"/>
    </source>
</evidence>
<feature type="domain" description="Plant heme peroxidase family profile" evidence="15">
    <location>
        <begin position="383"/>
        <end position="597"/>
    </location>
</feature>
<evidence type="ECO:0000256" key="10">
    <source>
        <dbReference type="PIRSR" id="PIRSR601621-2"/>
    </source>
</evidence>
<dbReference type="PROSITE" id="PS00436">
    <property type="entry name" value="PEROXIDASE_2"/>
    <property type="match status" value="1"/>
</dbReference>
<feature type="transmembrane region" description="Helical" evidence="14">
    <location>
        <begin position="627"/>
        <end position="645"/>
    </location>
</feature>
<dbReference type="InterPro" id="IPR011042">
    <property type="entry name" value="6-blade_b-propeller_TolB-like"/>
</dbReference>
<keyword evidence="14" id="KW-0812">Transmembrane</keyword>
<dbReference type="InterPro" id="IPR052998">
    <property type="entry name" value="Hetero-Diels-Alderase-like"/>
</dbReference>
<keyword evidence="3 10" id="KW-0349">Heme</keyword>
<dbReference type="Gene3D" id="2.120.10.30">
    <property type="entry name" value="TolB, C-terminal domain"/>
    <property type="match status" value="1"/>
</dbReference>
<dbReference type="Pfam" id="PF00141">
    <property type="entry name" value="peroxidase"/>
    <property type="match status" value="1"/>
</dbReference>
<evidence type="ECO:0000256" key="11">
    <source>
        <dbReference type="PIRSR" id="PIRSR601621-3"/>
    </source>
</evidence>
<feature type="binding site" evidence="10">
    <location>
        <position position="513"/>
    </location>
    <ligand>
        <name>Ca(2+)</name>
        <dbReference type="ChEBI" id="CHEBI:29108"/>
        <label>2</label>
    </ligand>
</feature>
<dbReference type="InterPro" id="IPR001621">
    <property type="entry name" value="Ligninase"/>
</dbReference>
<dbReference type="Proteomes" id="UP000653565">
    <property type="component" value="Unassembled WGS sequence"/>
</dbReference>
<evidence type="ECO:0000256" key="12">
    <source>
        <dbReference type="PIRSR" id="PIRSR601621-4"/>
    </source>
</evidence>
<dbReference type="InterPro" id="IPR002016">
    <property type="entry name" value="Haem_peroxidase"/>
</dbReference>
<feature type="disulfide bond" evidence="12">
    <location>
        <begin position="357"/>
        <end position="439"/>
    </location>
</feature>
<accession>A0A8H4H2P6</accession>
<dbReference type="InterPro" id="IPR010255">
    <property type="entry name" value="Haem_peroxidase_sf"/>
</dbReference>
<evidence type="ECO:0000313" key="16">
    <source>
        <dbReference type="EMBL" id="KAF4233434.1"/>
    </source>
</evidence>
<keyword evidence="13" id="KW-0732">Signal</keyword>
<comment type="similarity">
    <text evidence="1 13">Belongs to the peroxidase family. Ligninase subfamily.</text>
</comment>
<dbReference type="SUPFAM" id="SSF63829">
    <property type="entry name" value="Calcium-dependent phosphotriesterase"/>
    <property type="match status" value="1"/>
</dbReference>
<keyword evidence="2 13" id="KW-0575">Peroxidase</keyword>
<evidence type="ECO:0000256" key="1">
    <source>
        <dbReference type="ARBA" id="ARBA00006089"/>
    </source>
</evidence>
<reference evidence="16" key="1">
    <citation type="journal article" date="2020" name="bioRxiv">
        <title>Genomic and phenotypic heterogeneity of clinical isolates of the human pathogens Aspergillus fumigatus, Aspergillus lentulus and Aspergillus fumigatiaffinis.</title>
        <authorList>
            <person name="dos Santos R.A.C."/>
            <person name="Steenwyk J.L."/>
            <person name="Rivero-Menendez O."/>
            <person name="Mead M.E."/>
            <person name="Silva L.P."/>
            <person name="Bastos R.W."/>
            <person name="Alastruey-Izquierdo A."/>
            <person name="Goldman G.H."/>
            <person name="Rokas A."/>
        </authorList>
    </citation>
    <scope>NUCLEOTIDE SEQUENCE</scope>
    <source>
        <strain evidence="16">CNM-CM6805</strain>
    </source>
</reference>
<dbReference type="GO" id="GO:0046872">
    <property type="term" value="F:metal ion binding"/>
    <property type="evidence" value="ECO:0007669"/>
    <property type="project" value="UniProtKB-UniRule"/>
</dbReference>
<dbReference type="PANTHER" id="PTHR42060:SF3">
    <property type="entry name" value="SMP-30_GLUCONOLACTONASE_LRE-LIKE REGION DOMAIN-CONTAINING PROTEIN"/>
    <property type="match status" value="1"/>
</dbReference>
<comment type="cofactor">
    <cofactor evidence="10">
        <name>heme b</name>
        <dbReference type="ChEBI" id="CHEBI:60344"/>
    </cofactor>
    <text evidence="10">Binds 1 heme b (iron(II)-protoporphyrin IX) group per subunit.</text>
</comment>
<evidence type="ECO:0000256" key="8">
    <source>
        <dbReference type="ARBA" id="ARBA00023180"/>
    </source>
</evidence>
<organism evidence="16 17">
    <name type="scientific">Aspergillus fumigatiaffinis</name>
    <dbReference type="NCBI Taxonomy" id="340414"/>
    <lineage>
        <taxon>Eukaryota</taxon>
        <taxon>Fungi</taxon>
        <taxon>Dikarya</taxon>
        <taxon>Ascomycota</taxon>
        <taxon>Pezizomycotina</taxon>
        <taxon>Eurotiomycetes</taxon>
        <taxon>Eurotiomycetidae</taxon>
        <taxon>Eurotiales</taxon>
        <taxon>Aspergillaceae</taxon>
        <taxon>Aspergillus</taxon>
        <taxon>Aspergillus subgen. Fumigati</taxon>
    </lineage>
</organism>
<protein>
    <recommendedName>
        <fullName evidence="13">Peroxidase</fullName>
        <ecNumber evidence="13">1.11.1.-</ecNumber>
    </recommendedName>
</protein>
<dbReference type="InterPro" id="IPR019793">
    <property type="entry name" value="Peroxidases_heam-ligand_BS"/>
</dbReference>
<dbReference type="Gene3D" id="1.10.520.10">
    <property type="match status" value="1"/>
</dbReference>
<keyword evidence="10 13" id="KW-0106">Calcium</keyword>
<dbReference type="PRINTS" id="PR00462">
    <property type="entry name" value="LIGNINASE"/>
</dbReference>
<comment type="cofactor">
    <cofactor evidence="10 13">
        <name>Ca(2+)</name>
        <dbReference type="ChEBI" id="CHEBI:29108"/>
    </cofactor>
    <text evidence="10 13">Binds 2 calcium ions per subunit.</text>
</comment>
<dbReference type="GO" id="GO:0006979">
    <property type="term" value="P:response to oxidative stress"/>
    <property type="evidence" value="ECO:0007669"/>
    <property type="project" value="InterPro"/>
</dbReference>
<dbReference type="EMBL" id="JAAAPX010000079">
    <property type="protein sequence ID" value="KAF4233434.1"/>
    <property type="molecule type" value="Genomic_DNA"/>
</dbReference>
<keyword evidence="7 12" id="KW-1015">Disulfide bond</keyword>
<keyword evidence="17" id="KW-1185">Reference proteome</keyword>
<comment type="caution">
    <text evidence="16">The sequence shown here is derived from an EMBL/GenBank/DDBJ whole genome shotgun (WGS) entry which is preliminary data.</text>
</comment>
<dbReference type="AlphaFoldDB" id="A0A8H4H2P6"/>
<evidence type="ECO:0000313" key="17">
    <source>
        <dbReference type="Proteomes" id="UP000653565"/>
    </source>
</evidence>
<evidence type="ECO:0000256" key="9">
    <source>
        <dbReference type="PIRSR" id="PIRSR601621-1"/>
    </source>
</evidence>
<keyword evidence="14" id="KW-1133">Transmembrane helix</keyword>
<dbReference type="PROSITE" id="PS00435">
    <property type="entry name" value="PEROXIDASE_1"/>
    <property type="match status" value="1"/>
</dbReference>
<feature type="disulfide bond" evidence="12">
    <location>
        <begin position="336"/>
        <end position="593"/>
    </location>
</feature>
<gene>
    <name evidence="16" type="ORF">CNMCM6805_009201</name>
</gene>
<dbReference type="PROSITE" id="PS50873">
    <property type="entry name" value="PEROXIDASE_4"/>
    <property type="match status" value="1"/>
</dbReference>
<evidence type="ECO:0000256" key="13">
    <source>
        <dbReference type="RuleBase" id="RU363051"/>
    </source>
</evidence>